<protein>
    <submittedName>
        <fullName evidence="1">Uncharacterized protein</fullName>
    </submittedName>
</protein>
<evidence type="ECO:0000313" key="1">
    <source>
        <dbReference type="EMBL" id="KAJ8287731.1"/>
    </source>
</evidence>
<reference evidence="1" key="1">
    <citation type="journal article" date="2023" name="Science">
        <title>Genome structures resolve the early diversification of teleost fishes.</title>
        <authorList>
            <person name="Parey E."/>
            <person name="Louis A."/>
            <person name="Montfort J."/>
            <person name="Bouchez O."/>
            <person name="Roques C."/>
            <person name="Iampietro C."/>
            <person name="Lluch J."/>
            <person name="Castinel A."/>
            <person name="Donnadieu C."/>
            <person name="Desvignes T."/>
            <person name="Floi Bucao C."/>
            <person name="Jouanno E."/>
            <person name="Wen M."/>
            <person name="Mejri S."/>
            <person name="Dirks R."/>
            <person name="Jansen H."/>
            <person name="Henkel C."/>
            <person name="Chen W.J."/>
            <person name="Zahm M."/>
            <person name="Cabau C."/>
            <person name="Klopp C."/>
            <person name="Thompson A.W."/>
            <person name="Robinson-Rechavi M."/>
            <person name="Braasch I."/>
            <person name="Lecointre G."/>
            <person name="Bobe J."/>
            <person name="Postlethwait J.H."/>
            <person name="Berthelot C."/>
            <person name="Roest Crollius H."/>
            <person name="Guiguen Y."/>
        </authorList>
    </citation>
    <scope>NUCLEOTIDE SEQUENCE</scope>
    <source>
        <strain evidence="1">Concon-B</strain>
    </source>
</reference>
<dbReference type="EMBL" id="JAFJMO010000001">
    <property type="protein sequence ID" value="KAJ8287731.1"/>
    <property type="molecule type" value="Genomic_DNA"/>
</dbReference>
<gene>
    <name evidence="1" type="ORF">COCON_G00003900</name>
</gene>
<dbReference type="AlphaFoldDB" id="A0A9Q1I8D9"/>
<evidence type="ECO:0000313" key="2">
    <source>
        <dbReference type="Proteomes" id="UP001152803"/>
    </source>
</evidence>
<organism evidence="1 2">
    <name type="scientific">Conger conger</name>
    <name type="common">Conger eel</name>
    <name type="synonym">Muraena conger</name>
    <dbReference type="NCBI Taxonomy" id="82655"/>
    <lineage>
        <taxon>Eukaryota</taxon>
        <taxon>Metazoa</taxon>
        <taxon>Chordata</taxon>
        <taxon>Craniata</taxon>
        <taxon>Vertebrata</taxon>
        <taxon>Euteleostomi</taxon>
        <taxon>Actinopterygii</taxon>
        <taxon>Neopterygii</taxon>
        <taxon>Teleostei</taxon>
        <taxon>Anguilliformes</taxon>
        <taxon>Congridae</taxon>
        <taxon>Conger</taxon>
    </lineage>
</organism>
<name>A0A9Q1I8D9_CONCO</name>
<dbReference type="OrthoDB" id="8920943at2759"/>
<accession>A0A9Q1I8D9</accession>
<sequence>MQIEYVQRVMELDAAENHHKFLFEAVAGFNLAKTRHRGRNFNGQWGNHHGGNHVCCNIRGWCGGTRTSYWIL</sequence>
<proteinExistence type="predicted"/>
<dbReference type="Proteomes" id="UP001152803">
    <property type="component" value="Unassembled WGS sequence"/>
</dbReference>
<comment type="caution">
    <text evidence="1">The sequence shown here is derived from an EMBL/GenBank/DDBJ whole genome shotgun (WGS) entry which is preliminary data.</text>
</comment>
<keyword evidence="2" id="KW-1185">Reference proteome</keyword>